<dbReference type="AlphaFoldDB" id="A0A6M8HQH6"/>
<proteinExistence type="predicted"/>
<protein>
    <submittedName>
        <fullName evidence="1">Uncharacterized protein</fullName>
    </submittedName>
</protein>
<dbReference type="KEGG" id="lck:HN018_12185"/>
<dbReference type="RefSeq" id="WP_171835645.1">
    <property type="nucleotide sequence ID" value="NZ_CP053708.1"/>
</dbReference>
<gene>
    <name evidence="1" type="ORF">HN018_12185</name>
</gene>
<reference evidence="1 2" key="1">
    <citation type="journal article" date="2014" name="World J. Microbiol. Biotechnol.">
        <title>Biodiversity and physiological characteristics of Antarctic and Arctic lichens-associated bacteria.</title>
        <authorList>
            <person name="Lee Y.M."/>
            <person name="Kim E.H."/>
            <person name="Lee H.K."/>
            <person name="Hong S.G."/>
        </authorList>
    </citation>
    <scope>NUCLEOTIDE SEQUENCE [LARGE SCALE GENOMIC DNA]</scope>
    <source>
        <strain evidence="1 2">PAMC 26569</strain>
    </source>
</reference>
<dbReference type="EMBL" id="CP053708">
    <property type="protein sequence ID" value="QKE90694.1"/>
    <property type="molecule type" value="Genomic_DNA"/>
</dbReference>
<organism evidence="1 2">
    <name type="scientific">Lichenicola cladoniae</name>
    <dbReference type="NCBI Taxonomy" id="1484109"/>
    <lineage>
        <taxon>Bacteria</taxon>
        <taxon>Pseudomonadati</taxon>
        <taxon>Pseudomonadota</taxon>
        <taxon>Alphaproteobacteria</taxon>
        <taxon>Acetobacterales</taxon>
        <taxon>Acetobacteraceae</taxon>
        <taxon>Lichenicola</taxon>
    </lineage>
</organism>
<accession>A0A6M8HQH6</accession>
<evidence type="ECO:0000313" key="1">
    <source>
        <dbReference type="EMBL" id="QKE90694.1"/>
    </source>
</evidence>
<dbReference type="Proteomes" id="UP000500767">
    <property type="component" value="Chromosome"/>
</dbReference>
<name>A0A6M8HQH6_9PROT</name>
<keyword evidence="2" id="KW-1185">Reference proteome</keyword>
<evidence type="ECO:0000313" key="2">
    <source>
        <dbReference type="Proteomes" id="UP000500767"/>
    </source>
</evidence>
<sequence>MVVPYADVAALDHHLHTRDWTVRSDAGVRTRTGIGNHAVLADFSGPAALARLNSLLMRNTTMHVSLDDVLHTGFDVALDRVGPKLDQVFVCARQHASALPERVPAPDRVRMGDWISMRGIGCTVPISGPGHAMIIMLAATGPGADTVGFSLGNDG</sequence>